<organism evidence="2 3">
    <name type="scientific">Planomonospora corallina</name>
    <dbReference type="NCBI Taxonomy" id="1806052"/>
    <lineage>
        <taxon>Bacteria</taxon>
        <taxon>Bacillati</taxon>
        <taxon>Actinomycetota</taxon>
        <taxon>Actinomycetes</taxon>
        <taxon>Streptosporangiales</taxon>
        <taxon>Streptosporangiaceae</taxon>
        <taxon>Planomonospora</taxon>
    </lineage>
</organism>
<name>A0ABV8I569_9ACTN</name>
<dbReference type="PANTHER" id="PTHR43460:SF1">
    <property type="entry name" value="METHYLTRANSFERASE TYPE 11 DOMAIN-CONTAINING PROTEIN"/>
    <property type="match status" value="1"/>
</dbReference>
<evidence type="ECO:0000256" key="1">
    <source>
        <dbReference type="SAM" id="MobiDB-lite"/>
    </source>
</evidence>
<dbReference type="EMBL" id="JBHSBM010000012">
    <property type="protein sequence ID" value="MFC4058316.1"/>
    <property type="molecule type" value="Genomic_DNA"/>
</dbReference>
<protein>
    <submittedName>
        <fullName evidence="2">Uncharacterized protein</fullName>
    </submittedName>
</protein>
<dbReference type="PANTHER" id="PTHR43460">
    <property type="entry name" value="METHYLTRANSFERASE"/>
    <property type="match status" value="1"/>
</dbReference>
<keyword evidence="3" id="KW-1185">Reference proteome</keyword>
<feature type="region of interest" description="Disordered" evidence="1">
    <location>
        <begin position="72"/>
        <end position="141"/>
    </location>
</feature>
<proteinExistence type="predicted"/>
<dbReference type="Proteomes" id="UP001595850">
    <property type="component" value="Unassembled WGS sequence"/>
</dbReference>
<sequence length="141" mass="14809">MSTFEDLVAEGEAVPVEGWDFSWFTGRATEQRPPWGYAKLLAERMAQAEAALDVPTGGGEVLASIPVSPPFLAAEDPFPGSARSSPASAVHFPENDLEPARTADRSAPVEAEPGSPAERALPSSRRDHSSCGATTMPSSSL</sequence>
<evidence type="ECO:0000313" key="2">
    <source>
        <dbReference type="EMBL" id="MFC4058316.1"/>
    </source>
</evidence>
<comment type="caution">
    <text evidence="2">The sequence shown here is derived from an EMBL/GenBank/DDBJ whole genome shotgun (WGS) entry which is preliminary data.</text>
</comment>
<dbReference type="RefSeq" id="WP_377286587.1">
    <property type="nucleotide sequence ID" value="NZ_JBHSBM010000012.1"/>
</dbReference>
<evidence type="ECO:0000313" key="3">
    <source>
        <dbReference type="Proteomes" id="UP001595850"/>
    </source>
</evidence>
<dbReference type="InterPro" id="IPR052939">
    <property type="entry name" value="23S_rRNA_MeTrnsfrase_RlmA"/>
</dbReference>
<feature type="compositionally biased region" description="Polar residues" evidence="1">
    <location>
        <begin position="131"/>
        <end position="141"/>
    </location>
</feature>
<gene>
    <name evidence="2" type="ORF">ACFOWE_08425</name>
</gene>
<accession>A0ABV8I569</accession>
<reference evidence="3" key="1">
    <citation type="journal article" date="2019" name="Int. J. Syst. Evol. Microbiol.">
        <title>The Global Catalogue of Microorganisms (GCM) 10K type strain sequencing project: providing services to taxonomists for standard genome sequencing and annotation.</title>
        <authorList>
            <consortium name="The Broad Institute Genomics Platform"/>
            <consortium name="The Broad Institute Genome Sequencing Center for Infectious Disease"/>
            <person name="Wu L."/>
            <person name="Ma J."/>
        </authorList>
    </citation>
    <scope>NUCLEOTIDE SEQUENCE [LARGE SCALE GENOMIC DNA]</scope>
    <source>
        <strain evidence="3">TBRC 4489</strain>
    </source>
</reference>